<comment type="caution">
    <text evidence="2">The sequence shown here is derived from an EMBL/GenBank/DDBJ whole genome shotgun (WGS) entry which is preliminary data.</text>
</comment>
<protein>
    <submittedName>
        <fullName evidence="2">Uncharacterized protein</fullName>
    </submittedName>
</protein>
<keyword evidence="3" id="KW-1185">Reference proteome</keyword>
<feature type="region of interest" description="Disordered" evidence="1">
    <location>
        <begin position="47"/>
        <end position="70"/>
    </location>
</feature>
<dbReference type="PANTHER" id="PTHR34835:SF90">
    <property type="entry name" value="AMINOTRANSFERASE-LIKE PLANT MOBILE DOMAIN-CONTAINING PROTEIN"/>
    <property type="match status" value="1"/>
</dbReference>
<dbReference type="EMBL" id="CAKMRJ010001112">
    <property type="protein sequence ID" value="CAH1421788.1"/>
    <property type="molecule type" value="Genomic_DNA"/>
</dbReference>
<gene>
    <name evidence="2" type="ORF">LVIROSA_LOCUS9167</name>
</gene>
<evidence type="ECO:0000313" key="3">
    <source>
        <dbReference type="Proteomes" id="UP001157418"/>
    </source>
</evidence>
<dbReference type="PANTHER" id="PTHR34835">
    <property type="entry name" value="OS07G0283600 PROTEIN-RELATED"/>
    <property type="match status" value="1"/>
</dbReference>
<sequence>MKSKVKVTKFDANEGSDFEDAQLVVIRKKRMHHISFKDEDEKRVKKVSKKEVVQKRRKNNEGNVGKARKLPKVVDSNAEEPRRIQVRTSPNVLYSCMHKLSEEQKSYISSIGLGHLLNMKVEGCTSIIGHYMVRNFDVNRMVLRLPRGDIPINREVIHELLGLPLGNVAIKSMAYTQVTDDTITVWKKQFDDEDNIKPRAVQQIIIQTTHANLLYKNVDKRCERERVEFRTIGLGMGEMQEPFPVINESAATGNIVHETIQANEAGKRINLSDGSFKGNEPKEDFNGCGNTIEESVQSQWWYDNKAEIERSLILATSRKQFNNSPIPNYSIQMSKDYADIVNGSARKSFDSTPPSKM</sequence>
<dbReference type="AlphaFoldDB" id="A0AAU9MAZ2"/>
<organism evidence="2 3">
    <name type="scientific">Lactuca virosa</name>
    <dbReference type="NCBI Taxonomy" id="75947"/>
    <lineage>
        <taxon>Eukaryota</taxon>
        <taxon>Viridiplantae</taxon>
        <taxon>Streptophyta</taxon>
        <taxon>Embryophyta</taxon>
        <taxon>Tracheophyta</taxon>
        <taxon>Spermatophyta</taxon>
        <taxon>Magnoliopsida</taxon>
        <taxon>eudicotyledons</taxon>
        <taxon>Gunneridae</taxon>
        <taxon>Pentapetalae</taxon>
        <taxon>asterids</taxon>
        <taxon>campanulids</taxon>
        <taxon>Asterales</taxon>
        <taxon>Asteraceae</taxon>
        <taxon>Cichorioideae</taxon>
        <taxon>Cichorieae</taxon>
        <taxon>Lactucinae</taxon>
        <taxon>Lactuca</taxon>
    </lineage>
</organism>
<dbReference type="Proteomes" id="UP001157418">
    <property type="component" value="Unassembled WGS sequence"/>
</dbReference>
<proteinExistence type="predicted"/>
<name>A0AAU9MAZ2_9ASTR</name>
<evidence type="ECO:0000313" key="2">
    <source>
        <dbReference type="EMBL" id="CAH1421788.1"/>
    </source>
</evidence>
<accession>A0AAU9MAZ2</accession>
<evidence type="ECO:0000256" key="1">
    <source>
        <dbReference type="SAM" id="MobiDB-lite"/>
    </source>
</evidence>
<reference evidence="2 3" key="1">
    <citation type="submission" date="2022-01" db="EMBL/GenBank/DDBJ databases">
        <authorList>
            <person name="Xiong W."/>
            <person name="Schranz E."/>
        </authorList>
    </citation>
    <scope>NUCLEOTIDE SEQUENCE [LARGE SCALE GENOMIC DNA]</scope>
</reference>